<reference evidence="7 8" key="1">
    <citation type="submission" date="2017-04" db="EMBL/GenBank/DDBJ databases">
        <authorList>
            <person name="Afonso C.L."/>
            <person name="Miller P.J."/>
            <person name="Scott M.A."/>
            <person name="Spackman E."/>
            <person name="Goraichik I."/>
            <person name="Dimitrov K.M."/>
            <person name="Suarez D.L."/>
            <person name="Swayne D.E."/>
        </authorList>
    </citation>
    <scope>NUCLEOTIDE SEQUENCE [LARGE SCALE GENOMIC DNA]</scope>
    <source>
        <strain evidence="7 8">USBA 355</strain>
    </source>
</reference>
<evidence type="ECO:0000256" key="1">
    <source>
        <dbReference type="ARBA" id="ARBA00004141"/>
    </source>
</evidence>
<comment type="similarity">
    <text evidence="2">Belongs to the oxidase-dependent Fe transporter (OFeT) (TC 9.A.10.1) family.</text>
</comment>
<feature type="transmembrane region" description="Helical" evidence="6">
    <location>
        <begin position="68"/>
        <end position="87"/>
    </location>
</feature>
<dbReference type="Proteomes" id="UP000192917">
    <property type="component" value="Unassembled WGS sequence"/>
</dbReference>
<dbReference type="InterPro" id="IPR004923">
    <property type="entry name" value="FTR1/Fip1/EfeU"/>
</dbReference>
<keyword evidence="8" id="KW-1185">Reference proteome</keyword>
<feature type="transmembrane region" description="Helical" evidence="6">
    <location>
        <begin position="145"/>
        <end position="166"/>
    </location>
</feature>
<dbReference type="PANTHER" id="PTHR31632">
    <property type="entry name" value="IRON TRANSPORTER FTH1"/>
    <property type="match status" value="1"/>
</dbReference>
<name>A0A1Y6BSP3_9PROT</name>
<evidence type="ECO:0000256" key="5">
    <source>
        <dbReference type="ARBA" id="ARBA00023136"/>
    </source>
</evidence>
<dbReference type="EMBL" id="FWZX01000009">
    <property type="protein sequence ID" value="SMF26624.1"/>
    <property type="molecule type" value="Genomic_DNA"/>
</dbReference>
<dbReference type="RefSeq" id="WP_085123089.1">
    <property type="nucleotide sequence ID" value="NZ_FWZX01000009.1"/>
</dbReference>
<keyword evidence="4 6" id="KW-1133">Transmembrane helix</keyword>
<feature type="transmembrane region" description="Helical" evidence="6">
    <location>
        <begin position="242"/>
        <end position="263"/>
    </location>
</feature>
<keyword evidence="3 6" id="KW-0812">Transmembrane</keyword>
<accession>A0A1Y6BSP3</accession>
<evidence type="ECO:0000256" key="2">
    <source>
        <dbReference type="ARBA" id="ARBA00008333"/>
    </source>
</evidence>
<organism evidence="7 8">
    <name type="scientific">Tistlia consotensis USBA 355</name>
    <dbReference type="NCBI Taxonomy" id="560819"/>
    <lineage>
        <taxon>Bacteria</taxon>
        <taxon>Pseudomonadati</taxon>
        <taxon>Pseudomonadota</taxon>
        <taxon>Alphaproteobacteria</taxon>
        <taxon>Rhodospirillales</taxon>
        <taxon>Rhodovibrionaceae</taxon>
        <taxon>Tistlia</taxon>
    </lineage>
</organism>
<comment type="subcellular location">
    <subcellularLocation>
        <location evidence="1">Membrane</location>
        <topology evidence="1">Multi-pass membrane protein</topology>
    </subcellularLocation>
</comment>
<dbReference type="PANTHER" id="PTHR31632:SF2">
    <property type="entry name" value="PLASMA MEMBRANE IRON PERMEASE"/>
    <property type="match status" value="1"/>
</dbReference>
<evidence type="ECO:0000256" key="3">
    <source>
        <dbReference type="ARBA" id="ARBA00022692"/>
    </source>
</evidence>
<evidence type="ECO:0000256" key="6">
    <source>
        <dbReference type="SAM" id="Phobius"/>
    </source>
</evidence>
<feature type="transmembrane region" description="Helical" evidence="6">
    <location>
        <begin position="108"/>
        <end position="125"/>
    </location>
</feature>
<gene>
    <name evidence="7" type="ORF">SAMN05428998_10921</name>
</gene>
<evidence type="ECO:0000256" key="4">
    <source>
        <dbReference type="ARBA" id="ARBA00022989"/>
    </source>
</evidence>
<evidence type="ECO:0000313" key="8">
    <source>
        <dbReference type="Proteomes" id="UP000192917"/>
    </source>
</evidence>
<dbReference type="Pfam" id="PF03239">
    <property type="entry name" value="FTR1"/>
    <property type="match status" value="1"/>
</dbReference>
<dbReference type="AlphaFoldDB" id="A0A1Y6BSP3"/>
<dbReference type="STRING" id="560819.SAMN05428998_10921"/>
<sequence length="279" mass="28549">MVGSAVIVFREVLEAALIVAIVLGATRGVVGRGRWVGSGILAGLVGASVVAAFASAIADAMAGSGQELFNAAVLLAAVAMLAWHNAWMSAHGKAIASEMRRVGHDVTVGARPLAALGLVTALAVLREGSETVLFLYSLAASGANWSATFAGAAVGLGAGALVGWLLYRGLLAIPLRHFFTAVSWMVLLLASGLAATAAGFLNQAGLVPALGFDVWDTSGILAQDSWLGMLLHILVGYTDRPMGIQIAFYIAALLGILTLMRLVGRTARTEALAEAGATN</sequence>
<dbReference type="GO" id="GO:0033573">
    <property type="term" value="C:high-affinity iron permease complex"/>
    <property type="evidence" value="ECO:0007669"/>
    <property type="project" value="InterPro"/>
</dbReference>
<feature type="transmembrane region" description="Helical" evidence="6">
    <location>
        <begin position="178"/>
        <end position="201"/>
    </location>
</feature>
<dbReference type="GO" id="GO:0015093">
    <property type="term" value="F:ferrous iron transmembrane transporter activity"/>
    <property type="evidence" value="ECO:0007669"/>
    <property type="project" value="TreeGrafter"/>
</dbReference>
<feature type="transmembrane region" description="Helical" evidence="6">
    <location>
        <begin position="42"/>
        <end position="62"/>
    </location>
</feature>
<protein>
    <submittedName>
        <fullName evidence="7">High-affinity iron transporter</fullName>
    </submittedName>
</protein>
<keyword evidence="5 6" id="KW-0472">Membrane</keyword>
<evidence type="ECO:0000313" key="7">
    <source>
        <dbReference type="EMBL" id="SMF26624.1"/>
    </source>
</evidence>
<proteinExistence type="inferred from homology"/>